<dbReference type="InterPro" id="IPR036691">
    <property type="entry name" value="Endo/exonu/phosph_ase_sf"/>
</dbReference>
<dbReference type="GO" id="GO:0003824">
    <property type="term" value="F:catalytic activity"/>
    <property type="evidence" value="ECO:0007669"/>
    <property type="project" value="InterPro"/>
</dbReference>
<evidence type="ECO:0000259" key="1">
    <source>
        <dbReference type="Pfam" id="PF14529"/>
    </source>
</evidence>
<dbReference type="AlphaFoldDB" id="A0A0R3TYW0"/>
<dbReference type="WBParaSite" id="HNAJ_0001305901-mRNA-1">
    <property type="protein sequence ID" value="HNAJ_0001305901-mRNA-1"/>
    <property type="gene ID" value="HNAJ_0001305901"/>
</dbReference>
<protein>
    <submittedName>
        <fullName evidence="4">Endo/exonuclease/phosphatase domain-containing protein</fullName>
    </submittedName>
</protein>
<accession>A0A0R3TYW0</accession>
<dbReference type="Pfam" id="PF14529">
    <property type="entry name" value="Exo_endo_phos_2"/>
    <property type="match status" value="1"/>
</dbReference>
<proteinExistence type="predicted"/>
<reference evidence="4" key="1">
    <citation type="submission" date="2017-02" db="UniProtKB">
        <authorList>
            <consortium name="WormBaseParasite"/>
        </authorList>
    </citation>
    <scope>IDENTIFICATION</scope>
</reference>
<dbReference type="Proteomes" id="UP000278807">
    <property type="component" value="Unassembled WGS sequence"/>
</dbReference>
<sequence>MEANISDDKLFTIMEANISDDKLNTTMEANISDDKLKCMEANISDDKLKWSYKDTNIAGMEIEDMVNSNPLVLIYSNKDSATYLHYNGTRTTPDLLLASSDISEHTRRKIIDDPGSGHKPVITSITIASKSMTRKVPTKLSWNFKKAD</sequence>
<dbReference type="Gene3D" id="3.60.10.10">
    <property type="entry name" value="Endonuclease/exonuclease/phosphatase"/>
    <property type="match status" value="1"/>
</dbReference>
<evidence type="ECO:0000313" key="2">
    <source>
        <dbReference type="EMBL" id="VDO14756.1"/>
    </source>
</evidence>
<dbReference type="OrthoDB" id="6157305at2759"/>
<name>A0A0R3TYW0_RODNA</name>
<evidence type="ECO:0000313" key="3">
    <source>
        <dbReference type="Proteomes" id="UP000278807"/>
    </source>
</evidence>
<organism evidence="4">
    <name type="scientific">Rodentolepis nana</name>
    <name type="common">Dwarf tapeworm</name>
    <name type="synonym">Hymenolepis nana</name>
    <dbReference type="NCBI Taxonomy" id="102285"/>
    <lineage>
        <taxon>Eukaryota</taxon>
        <taxon>Metazoa</taxon>
        <taxon>Spiralia</taxon>
        <taxon>Lophotrochozoa</taxon>
        <taxon>Platyhelminthes</taxon>
        <taxon>Cestoda</taxon>
        <taxon>Eucestoda</taxon>
        <taxon>Cyclophyllidea</taxon>
        <taxon>Hymenolepididae</taxon>
        <taxon>Rodentolepis</taxon>
    </lineage>
</organism>
<dbReference type="InterPro" id="IPR005135">
    <property type="entry name" value="Endo/exonuclease/phosphatase"/>
</dbReference>
<reference evidence="2 3" key="2">
    <citation type="submission" date="2018-11" db="EMBL/GenBank/DDBJ databases">
        <authorList>
            <consortium name="Pathogen Informatics"/>
        </authorList>
    </citation>
    <scope>NUCLEOTIDE SEQUENCE [LARGE SCALE GENOMIC DNA]</scope>
</reference>
<evidence type="ECO:0000313" key="4">
    <source>
        <dbReference type="WBParaSite" id="HNAJ_0001305901-mRNA-1"/>
    </source>
</evidence>
<gene>
    <name evidence="2" type="ORF">HNAJ_LOCUS13033</name>
</gene>
<feature type="domain" description="Endonuclease/exonuclease/phosphatase" evidence="1">
    <location>
        <begin position="47"/>
        <end position="122"/>
    </location>
</feature>
<dbReference type="EMBL" id="UZAE01014898">
    <property type="protein sequence ID" value="VDO14756.1"/>
    <property type="molecule type" value="Genomic_DNA"/>
</dbReference>
<keyword evidence="3" id="KW-1185">Reference proteome</keyword>